<feature type="transmembrane region" description="Helical" evidence="6">
    <location>
        <begin position="302"/>
        <end position="321"/>
    </location>
</feature>
<evidence type="ECO:0000256" key="6">
    <source>
        <dbReference type="SAM" id="Phobius"/>
    </source>
</evidence>
<feature type="transmembrane region" description="Helical" evidence="6">
    <location>
        <begin position="373"/>
        <end position="394"/>
    </location>
</feature>
<feature type="transmembrane region" description="Helical" evidence="6">
    <location>
        <begin position="333"/>
        <end position="352"/>
    </location>
</feature>
<dbReference type="PANTHER" id="PTHR30250">
    <property type="entry name" value="PST FAMILY PREDICTED COLANIC ACID TRANSPORTER"/>
    <property type="match status" value="1"/>
</dbReference>
<feature type="transmembrane region" description="Helical" evidence="6">
    <location>
        <begin position="156"/>
        <end position="177"/>
    </location>
</feature>
<dbReference type="AlphaFoldDB" id="A0A2X0SMC3"/>
<gene>
    <name evidence="7" type="ORF">NITFAB_2574</name>
</gene>
<feature type="transmembrane region" description="Helical" evidence="6">
    <location>
        <begin position="260"/>
        <end position="281"/>
    </location>
</feature>
<evidence type="ECO:0000256" key="3">
    <source>
        <dbReference type="ARBA" id="ARBA00022692"/>
    </source>
</evidence>
<feature type="transmembrane region" description="Helical" evidence="6">
    <location>
        <begin position="183"/>
        <end position="202"/>
    </location>
</feature>
<feature type="transmembrane region" description="Helical" evidence="6">
    <location>
        <begin position="222"/>
        <end position="240"/>
    </location>
</feature>
<feature type="transmembrane region" description="Helical" evidence="6">
    <location>
        <begin position="400"/>
        <end position="418"/>
    </location>
</feature>
<feature type="transmembrane region" description="Helical" evidence="6">
    <location>
        <begin position="123"/>
        <end position="144"/>
    </location>
</feature>
<keyword evidence="2" id="KW-1003">Cell membrane</keyword>
<comment type="subcellular location">
    <subcellularLocation>
        <location evidence="1">Cell membrane</location>
        <topology evidence="1">Multi-pass membrane protein</topology>
    </subcellularLocation>
</comment>
<reference evidence="7" key="1">
    <citation type="submission" date="2018-05" db="EMBL/GenBank/DDBJ databases">
        <authorList>
            <person name="Lanie J.A."/>
            <person name="Ng W.-L."/>
            <person name="Kazmierczak K.M."/>
            <person name="Andrzejewski T.M."/>
            <person name="Davidsen T.M."/>
            <person name="Wayne K.J."/>
            <person name="Tettelin H."/>
            <person name="Glass J.I."/>
            <person name="Rusch D."/>
            <person name="Podicherti R."/>
            <person name="Tsui H.-C.T."/>
            <person name="Winkler M.E."/>
        </authorList>
    </citation>
    <scope>NUCLEOTIDE SEQUENCE</scope>
    <source>
        <strain evidence="7">KNB</strain>
    </source>
</reference>
<feature type="transmembrane region" description="Helical" evidence="6">
    <location>
        <begin position="430"/>
        <end position="450"/>
    </location>
</feature>
<feature type="transmembrane region" description="Helical" evidence="6">
    <location>
        <begin position="462"/>
        <end position="481"/>
    </location>
</feature>
<dbReference type="PANTHER" id="PTHR30250:SF26">
    <property type="entry name" value="PSMA PROTEIN"/>
    <property type="match status" value="1"/>
</dbReference>
<organism evidence="7">
    <name type="scientific">Candidatus Nitrotoga fabula</name>
    <dbReference type="NCBI Taxonomy" id="2182327"/>
    <lineage>
        <taxon>Bacteria</taxon>
        <taxon>Pseudomonadati</taxon>
        <taxon>Pseudomonadota</taxon>
        <taxon>Betaproteobacteria</taxon>
        <taxon>Nitrosomonadales</taxon>
        <taxon>Gallionellaceae</taxon>
        <taxon>Candidatus Nitrotoga</taxon>
    </lineage>
</organism>
<keyword evidence="4 6" id="KW-1133">Transmembrane helix</keyword>
<dbReference type="EMBL" id="LS423452">
    <property type="protein sequence ID" value="SPS06976.1"/>
    <property type="molecule type" value="Genomic_DNA"/>
</dbReference>
<proteinExistence type="predicted"/>
<sequence length="500" mass="54342">MKLSGNLLAGLTNSVWSGIISLAAIPFYLKYLGIEAYGLIGLFASTQALLSLLDLGLAPTINREVARHSAIGNLPEAGKLLHTLAAVYWTMAGIIFLLILSLASLITEHWLQSKHLSQTDIKHAVILMGLVVACRWPTALYQGAIMGAQRLAISSLINIAMVTLAGLGSVMVLAFITPTIQAFFIWQAAVGLVHAILLRWAAWRVIGRLQKLRFDMNQLKQIWRFSAGMSGVAVSGIILMQLDKLLLSRILDLEDFGRYALAGVVANGLYVLLTPTFNVIYPRLSTLVVTENTPKLIELYRLGTRLFLAALFPIATAAAIFTEEIITLWTGNAAIASSLTILVPLYLIGTALNGAMQFPYALQLAYGISRLPLMINIILVSIMIPMTIFLAIQFGVIGGAASWAISGSLYLLIGTWLTHKILLKGLGLKWLLWDVGMPLLISITMVGITGSKIHGWGYAPQLQLFIGGGLVLSAFLIIILFSPHLRLAIQHNFLPGKKEV</sequence>
<evidence type="ECO:0000256" key="1">
    <source>
        <dbReference type="ARBA" id="ARBA00004651"/>
    </source>
</evidence>
<protein>
    <submittedName>
        <fullName evidence="7">Polysaccharide biosynthesis protein</fullName>
    </submittedName>
</protein>
<name>A0A2X0SMC3_9PROT</name>
<feature type="transmembrane region" description="Helical" evidence="6">
    <location>
        <begin position="80"/>
        <end position="103"/>
    </location>
</feature>
<evidence type="ECO:0000256" key="5">
    <source>
        <dbReference type="ARBA" id="ARBA00023136"/>
    </source>
</evidence>
<evidence type="ECO:0000313" key="7">
    <source>
        <dbReference type="EMBL" id="SPS06976.1"/>
    </source>
</evidence>
<feature type="transmembrane region" description="Helical" evidence="6">
    <location>
        <begin position="7"/>
        <end position="28"/>
    </location>
</feature>
<accession>A0A2X0SMC3</accession>
<dbReference type="GO" id="GO:0005886">
    <property type="term" value="C:plasma membrane"/>
    <property type="evidence" value="ECO:0007669"/>
    <property type="project" value="UniProtKB-SubCell"/>
</dbReference>
<keyword evidence="5 6" id="KW-0472">Membrane</keyword>
<dbReference type="InterPro" id="IPR050833">
    <property type="entry name" value="Poly_Biosynth_Transport"/>
</dbReference>
<dbReference type="Pfam" id="PF13440">
    <property type="entry name" value="Polysacc_synt_3"/>
    <property type="match status" value="1"/>
</dbReference>
<keyword evidence="3 6" id="KW-0812">Transmembrane</keyword>
<evidence type="ECO:0000256" key="4">
    <source>
        <dbReference type="ARBA" id="ARBA00022989"/>
    </source>
</evidence>
<feature type="transmembrane region" description="Helical" evidence="6">
    <location>
        <begin position="34"/>
        <end position="59"/>
    </location>
</feature>
<evidence type="ECO:0000256" key="2">
    <source>
        <dbReference type="ARBA" id="ARBA00022475"/>
    </source>
</evidence>